<dbReference type="OrthoDB" id="9813689at2"/>
<comment type="caution">
    <text evidence="7">The sequence shown here is derived from an EMBL/GenBank/DDBJ whole genome shotgun (WGS) entry which is preliminary data.</text>
</comment>
<dbReference type="EMBL" id="SNXW01000002">
    <property type="protein sequence ID" value="TDP86074.1"/>
    <property type="molecule type" value="Genomic_DNA"/>
</dbReference>
<evidence type="ECO:0000313" key="8">
    <source>
        <dbReference type="Proteomes" id="UP000294593"/>
    </source>
</evidence>
<feature type="binding site" evidence="5">
    <location>
        <position position="60"/>
    </location>
    <ligand>
        <name>Zn(2+)</name>
        <dbReference type="ChEBI" id="CHEBI:29105"/>
    </ligand>
</feature>
<evidence type="ECO:0000256" key="5">
    <source>
        <dbReference type="PIRSR" id="PIRSR604254-1"/>
    </source>
</evidence>
<keyword evidence="3 6" id="KW-1133">Transmembrane helix</keyword>
<feature type="transmembrane region" description="Helical" evidence="6">
    <location>
        <begin position="152"/>
        <end position="172"/>
    </location>
</feature>
<evidence type="ECO:0000256" key="2">
    <source>
        <dbReference type="ARBA" id="ARBA00022692"/>
    </source>
</evidence>
<feature type="transmembrane region" description="Helical" evidence="6">
    <location>
        <begin position="6"/>
        <end position="27"/>
    </location>
</feature>
<evidence type="ECO:0000256" key="6">
    <source>
        <dbReference type="SAM" id="Phobius"/>
    </source>
</evidence>
<feature type="binding site" evidence="5">
    <location>
        <position position="181"/>
    </location>
    <ligand>
        <name>Zn(2+)</name>
        <dbReference type="ChEBI" id="CHEBI:29105"/>
    </ligand>
</feature>
<proteinExistence type="predicted"/>
<evidence type="ECO:0000256" key="4">
    <source>
        <dbReference type="ARBA" id="ARBA00023136"/>
    </source>
</evidence>
<feature type="transmembrane region" description="Helical" evidence="6">
    <location>
        <begin position="39"/>
        <end position="59"/>
    </location>
</feature>
<dbReference type="RefSeq" id="WP_133607195.1">
    <property type="nucleotide sequence ID" value="NZ_SNXW01000002.1"/>
</dbReference>
<feature type="binding site" evidence="5">
    <location>
        <position position="185"/>
    </location>
    <ligand>
        <name>Zn(2+)</name>
        <dbReference type="ChEBI" id="CHEBI:29105"/>
    </ligand>
</feature>
<protein>
    <submittedName>
        <fullName evidence="7">Hemolysin III</fullName>
    </submittedName>
</protein>
<evidence type="ECO:0000256" key="3">
    <source>
        <dbReference type="ARBA" id="ARBA00022989"/>
    </source>
</evidence>
<dbReference type="Proteomes" id="UP000294593">
    <property type="component" value="Unassembled WGS sequence"/>
</dbReference>
<evidence type="ECO:0000313" key="7">
    <source>
        <dbReference type="EMBL" id="TDP86074.1"/>
    </source>
</evidence>
<reference evidence="7 8" key="1">
    <citation type="submission" date="2019-03" db="EMBL/GenBank/DDBJ databases">
        <title>Genomic Encyclopedia of Type Strains, Phase IV (KMG-IV): sequencing the most valuable type-strain genomes for metagenomic binning, comparative biology and taxonomic classification.</title>
        <authorList>
            <person name="Goeker M."/>
        </authorList>
    </citation>
    <scope>NUCLEOTIDE SEQUENCE [LARGE SCALE GENOMIC DNA]</scope>
    <source>
        <strain evidence="7 8">DSM 11901</strain>
    </source>
</reference>
<keyword evidence="2 6" id="KW-0812">Transmembrane</keyword>
<dbReference type="Pfam" id="PF03006">
    <property type="entry name" value="HlyIII"/>
    <property type="match status" value="1"/>
</dbReference>
<organism evidence="7 8">
    <name type="scientific">Aquabacterium commune</name>
    <dbReference type="NCBI Taxonomy" id="70586"/>
    <lineage>
        <taxon>Bacteria</taxon>
        <taxon>Pseudomonadati</taxon>
        <taxon>Pseudomonadota</taxon>
        <taxon>Betaproteobacteria</taxon>
        <taxon>Burkholderiales</taxon>
        <taxon>Aquabacterium</taxon>
    </lineage>
</organism>
<dbReference type="InterPro" id="IPR004254">
    <property type="entry name" value="AdipoR/HlyIII-related"/>
</dbReference>
<gene>
    <name evidence="7" type="ORF">EV672_102425</name>
</gene>
<keyword evidence="4 6" id="KW-0472">Membrane</keyword>
<keyword evidence="5" id="KW-0862">Zinc</keyword>
<sequence>MHHGERFNTLTHLLGLLLAVVGTVCLLGQPNVWQDADKLACMSVFCAAMVTLYMASSAFHGLRGQARLWWAKADHCAIFLMIAGTYTPFAVLSIGGLLGGALLAGVWGLAVLGIVRELRAHEDAAPSLALYLLMGWLGAASAATLLDRLSTPGALLLLLGGLLYTVGVVFYVKGERWRHAHGIWHLFVMGGSASHYLTVYHFVA</sequence>
<dbReference type="PANTHER" id="PTHR20855:SF3">
    <property type="entry name" value="LD03007P"/>
    <property type="match status" value="1"/>
</dbReference>
<name>A0A4R6RIB6_9BURK</name>
<dbReference type="GO" id="GO:0016020">
    <property type="term" value="C:membrane"/>
    <property type="evidence" value="ECO:0007669"/>
    <property type="project" value="UniProtKB-SubCell"/>
</dbReference>
<dbReference type="GO" id="GO:0046872">
    <property type="term" value="F:metal ion binding"/>
    <property type="evidence" value="ECO:0007669"/>
    <property type="project" value="UniProtKB-KW"/>
</dbReference>
<feature type="transmembrane region" description="Helical" evidence="6">
    <location>
        <begin position="127"/>
        <end position="146"/>
    </location>
</feature>
<dbReference type="AlphaFoldDB" id="A0A4R6RIB6"/>
<feature type="transmembrane region" description="Helical" evidence="6">
    <location>
        <begin position="184"/>
        <end position="203"/>
    </location>
</feature>
<keyword evidence="5" id="KW-0479">Metal-binding</keyword>
<accession>A0A4R6RIB6</accession>
<keyword evidence="8" id="KW-1185">Reference proteome</keyword>
<evidence type="ECO:0000256" key="1">
    <source>
        <dbReference type="ARBA" id="ARBA00004141"/>
    </source>
</evidence>
<dbReference type="PANTHER" id="PTHR20855">
    <property type="entry name" value="ADIPOR/PROGESTIN RECEPTOR-RELATED"/>
    <property type="match status" value="1"/>
</dbReference>
<feature type="transmembrane region" description="Helical" evidence="6">
    <location>
        <begin position="89"/>
        <end position="115"/>
    </location>
</feature>
<comment type="subcellular location">
    <subcellularLocation>
        <location evidence="1">Membrane</location>
        <topology evidence="1">Multi-pass membrane protein</topology>
    </subcellularLocation>
</comment>